<name>A0A8T9BKC4_9HELO</name>
<dbReference type="PANTHER" id="PTHR10366:SF562">
    <property type="entry name" value="ALDEHYDE REDUCTASE II (AFU_ORTHOLOGUE AFUA_1G11360)"/>
    <property type="match status" value="1"/>
</dbReference>
<sequence length="193" mass="21731">MDTWNEDVIKDAYRDPPYEPERAYPVYAASKTLAEKEAWKFVEEEKPSFVLNTVLPNLNFGKTLDLANQAHPSTSGLIVELLNGNPTPLHGLPAQYFVDVEDTALLHVATAIHPFVSHERVFAFAEPINGDTLLATLRKLYPERKLPANFQSAVDRSVIKPRERAEALLRDMGKNGWTSLEESIRLNTLDVMT</sequence>
<dbReference type="InterPro" id="IPR050425">
    <property type="entry name" value="NAD(P)_dehydrat-like"/>
</dbReference>
<evidence type="ECO:0000256" key="2">
    <source>
        <dbReference type="ARBA" id="ARBA00023445"/>
    </source>
</evidence>
<dbReference type="SUPFAM" id="SSF51735">
    <property type="entry name" value="NAD(P)-binding Rossmann-fold domains"/>
    <property type="match status" value="1"/>
</dbReference>
<gene>
    <name evidence="3" type="primary">ALD2_0</name>
    <name evidence="3" type="ORF">LARI1_G003041</name>
</gene>
<comment type="similarity">
    <text evidence="2">Belongs to the NAD(P)-dependent epimerase/dehydratase family. Dihydroflavonol-4-reductase subfamily.</text>
</comment>
<comment type="caution">
    <text evidence="3">The sequence shown here is derived from an EMBL/GenBank/DDBJ whole genome shotgun (WGS) entry which is preliminary data.</text>
</comment>
<dbReference type="GO" id="GO:0016616">
    <property type="term" value="F:oxidoreductase activity, acting on the CH-OH group of donors, NAD or NADP as acceptor"/>
    <property type="evidence" value="ECO:0007669"/>
    <property type="project" value="TreeGrafter"/>
</dbReference>
<dbReference type="AlphaFoldDB" id="A0A8T9BKC4"/>
<keyword evidence="4" id="KW-1185">Reference proteome</keyword>
<dbReference type="Gene3D" id="3.40.50.720">
    <property type="entry name" value="NAD(P)-binding Rossmann-like Domain"/>
    <property type="match status" value="1"/>
</dbReference>
<accession>A0A8T9BKC4</accession>
<dbReference type="Proteomes" id="UP000469559">
    <property type="component" value="Unassembled WGS sequence"/>
</dbReference>
<dbReference type="InterPro" id="IPR036291">
    <property type="entry name" value="NAD(P)-bd_dom_sf"/>
</dbReference>
<dbReference type="OrthoDB" id="2735536at2759"/>
<proteinExistence type="inferred from homology"/>
<dbReference type="PANTHER" id="PTHR10366">
    <property type="entry name" value="NAD DEPENDENT EPIMERASE/DEHYDRATASE"/>
    <property type="match status" value="1"/>
</dbReference>
<evidence type="ECO:0000313" key="4">
    <source>
        <dbReference type="Proteomes" id="UP000469559"/>
    </source>
</evidence>
<protein>
    <submittedName>
        <fullName evidence="3">Aldehyde reductase 2</fullName>
    </submittedName>
</protein>
<evidence type="ECO:0000256" key="1">
    <source>
        <dbReference type="ARBA" id="ARBA00023002"/>
    </source>
</evidence>
<evidence type="ECO:0000313" key="3">
    <source>
        <dbReference type="EMBL" id="TVY19806.1"/>
    </source>
</evidence>
<organism evidence="3 4">
    <name type="scientific">Lachnellula arida</name>
    <dbReference type="NCBI Taxonomy" id="1316785"/>
    <lineage>
        <taxon>Eukaryota</taxon>
        <taxon>Fungi</taxon>
        <taxon>Dikarya</taxon>
        <taxon>Ascomycota</taxon>
        <taxon>Pezizomycotina</taxon>
        <taxon>Leotiomycetes</taxon>
        <taxon>Helotiales</taxon>
        <taxon>Lachnaceae</taxon>
        <taxon>Lachnellula</taxon>
    </lineage>
</organism>
<keyword evidence="1" id="KW-0560">Oxidoreductase</keyword>
<dbReference type="EMBL" id="QGMF01000086">
    <property type="protein sequence ID" value="TVY19806.1"/>
    <property type="molecule type" value="Genomic_DNA"/>
</dbReference>
<reference evidence="3 4" key="1">
    <citation type="submission" date="2018-05" db="EMBL/GenBank/DDBJ databases">
        <title>Whole genome sequencing for identification of molecular markers to develop diagnostic detection tools for the regulated plant pathogen Lachnellula willkommii.</title>
        <authorList>
            <person name="Giroux E."/>
            <person name="Bilodeau G."/>
        </authorList>
    </citation>
    <scope>NUCLEOTIDE SEQUENCE [LARGE SCALE GENOMIC DNA]</scope>
    <source>
        <strain evidence="3 4">CBS 203.66</strain>
    </source>
</reference>